<dbReference type="NCBIfam" id="TIGR01509">
    <property type="entry name" value="HAD-SF-IA-v3"/>
    <property type="match status" value="1"/>
</dbReference>
<dbReference type="SUPFAM" id="SSF56784">
    <property type="entry name" value="HAD-like"/>
    <property type="match status" value="1"/>
</dbReference>
<dbReference type="Gene3D" id="3.40.50.1000">
    <property type="entry name" value="HAD superfamily/HAD-like"/>
    <property type="match status" value="1"/>
</dbReference>
<evidence type="ECO:0000313" key="1">
    <source>
        <dbReference type="EMBL" id="AUX28099.1"/>
    </source>
</evidence>
<gene>
    <name evidence="1" type="primary">dehII</name>
    <name evidence="1" type="ORF">SOCE836_001670</name>
</gene>
<dbReference type="InterPro" id="IPR006439">
    <property type="entry name" value="HAD-SF_hydro_IA"/>
</dbReference>
<name>A0A4P2QED0_SORCE</name>
<dbReference type="PANTHER" id="PTHR43481">
    <property type="entry name" value="FRUCTOSE-1-PHOSPHATE PHOSPHATASE"/>
    <property type="match status" value="1"/>
</dbReference>
<dbReference type="InterPro" id="IPR023198">
    <property type="entry name" value="PGP-like_dom2"/>
</dbReference>
<dbReference type="InterPro" id="IPR036412">
    <property type="entry name" value="HAD-like_sf"/>
</dbReference>
<accession>A0A4P2QED0</accession>
<dbReference type="InterPro" id="IPR051806">
    <property type="entry name" value="HAD-like_SPP"/>
</dbReference>
<dbReference type="PRINTS" id="PR00413">
    <property type="entry name" value="HADHALOGNASE"/>
</dbReference>
<organism evidence="1 2">
    <name type="scientific">Sorangium cellulosum</name>
    <name type="common">Polyangium cellulosum</name>
    <dbReference type="NCBI Taxonomy" id="56"/>
    <lineage>
        <taxon>Bacteria</taxon>
        <taxon>Pseudomonadati</taxon>
        <taxon>Myxococcota</taxon>
        <taxon>Polyangia</taxon>
        <taxon>Polyangiales</taxon>
        <taxon>Polyangiaceae</taxon>
        <taxon>Sorangium</taxon>
    </lineage>
</organism>
<dbReference type="Proteomes" id="UP000295497">
    <property type="component" value="Chromosome"/>
</dbReference>
<reference evidence="1 2" key="1">
    <citation type="submission" date="2015-09" db="EMBL/GenBank/DDBJ databases">
        <title>Sorangium comparison.</title>
        <authorList>
            <person name="Zaburannyi N."/>
            <person name="Bunk B."/>
            <person name="Overmann J."/>
            <person name="Mueller R."/>
        </authorList>
    </citation>
    <scope>NUCLEOTIDE SEQUENCE [LARGE SCALE GENOMIC DNA]</scope>
    <source>
        <strain evidence="1 2">So ce836</strain>
    </source>
</reference>
<dbReference type="Gene3D" id="1.10.150.240">
    <property type="entry name" value="Putative phosphatase, domain 2"/>
    <property type="match status" value="1"/>
</dbReference>
<evidence type="ECO:0000313" key="2">
    <source>
        <dbReference type="Proteomes" id="UP000295497"/>
    </source>
</evidence>
<dbReference type="SFLD" id="SFLDG01129">
    <property type="entry name" value="C1.5:_HAD__Beta-PGM__Phosphata"/>
    <property type="match status" value="1"/>
</dbReference>
<proteinExistence type="predicted"/>
<sequence>MTRAQFSAVLFDMDGVLIQSRQVIERAWTSVARAYGITLTEACIQAHIHGRPGSYTLDALFGRVSEAERQAIKQRVDAEEETAPCALVPGVAELLDALRHARVPLALVTSSWPARIGYVLRQHDLRSAFATVISRDDVALGKPHPDSYLLAARRLEVPIVECLVFEDSESGVKAAVQSGALCVGIGGDPTLLRHGASAIYQDFRGLIPQLADVPSHYVELHEPAALVVVKSARP</sequence>
<dbReference type="SFLD" id="SFLDG01135">
    <property type="entry name" value="C1.5.6:_HAD__Beta-PGM__Phospha"/>
    <property type="match status" value="1"/>
</dbReference>
<dbReference type="Pfam" id="PF00702">
    <property type="entry name" value="Hydrolase"/>
    <property type="match status" value="1"/>
</dbReference>
<dbReference type="AlphaFoldDB" id="A0A4P2QED0"/>
<dbReference type="SFLD" id="SFLDS00003">
    <property type="entry name" value="Haloacid_Dehalogenase"/>
    <property type="match status" value="1"/>
</dbReference>
<protein>
    <submittedName>
        <fullName evidence="1">Haloacid dehalogenase</fullName>
    </submittedName>
</protein>
<dbReference type="EMBL" id="CP012672">
    <property type="protein sequence ID" value="AUX28099.1"/>
    <property type="molecule type" value="Genomic_DNA"/>
</dbReference>
<dbReference type="InterPro" id="IPR023214">
    <property type="entry name" value="HAD_sf"/>
</dbReference>
<dbReference type="PANTHER" id="PTHR43481:SF4">
    <property type="entry name" value="GLYCEROL-1-PHOSPHATE PHOSPHOHYDROLASE 1-RELATED"/>
    <property type="match status" value="1"/>
</dbReference>
<dbReference type="GO" id="GO:0050308">
    <property type="term" value="F:sugar-phosphatase activity"/>
    <property type="evidence" value="ECO:0007669"/>
    <property type="project" value="TreeGrafter"/>
</dbReference>
<dbReference type="RefSeq" id="WP_207217706.1">
    <property type="nucleotide sequence ID" value="NZ_CP012672.1"/>
</dbReference>